<dbReference type="AlphaFoldDB" id="A0A1G9TJF7"/>
<evidence type="ECO:0000313" key="1">
    <source>
        <dbReference type="EMBL" id="SDM47773.1"/>
    </source>
</evidence>
<dbReference type="OrthoDB" id="9982722at2"/>
<dbReference type="Proteomes" id="UP000183376">
    <property type="component" value="Chromosome I"/>
</dbReference>
<organism evidence="1 2">
    <name type="scientific">Allokutzneria albata</name>
    <name type="common">Kibdelosporangium albatum</name>
    <dbReference type="NCBI Taxonomy" id="211114"/>
    <lineage>
        <taxon>Bacteria</taxon>
        <taxon>Bacillati</taxon>
        <taxon>Actinomycetota</taxon>
        <taxon>Actinomycetes</taxon>
        <taxon>Pseudonocardiales</taxon>
        <taxon>Pseudonocardiaceae</taxon>
        <taxon>Allokutzneria</taxon>
    </lineage>
</organism>
<dbReference type="RefSeq" id="WP_030431691.1">
    <property type="nucleotide sequence ID" value="NZ_JOEF01000020.1"/>
</dbReference>
<sequence length="81" mass="8756">MVAGTATVGGSATAAGCYIKTKQENPVFRASDLTEEYKLKKGAERDSACAAEDHEMARNVVYLKGREHLVSKGHVTIHHRG</sequence>
<name>A0A1G9TJF7_ALLAB</name>
<dbReference type="STRING" id="211114.SAMN04489726_1824"/>
<dbReference type="EMBL" id="LT629701">
    <property type="protein sequence ID" value="SDM47773.1"/>
    <property type="molecule type" value="Genomic_DNA"/>
</dbReference>
<reference evidence="1 2" key="1">
    <citation type="submission" date="2016-10" db="EMBL/GenBank/DDBJ databases">
        <authorList>
            <person name="de Groot N.N."/>
        </authorList>
    </citation>
    <scope>NUCLEOTIDE SEQUENCE [LARGE SCALE GENOMIC DNA]</scope>
    <source>
        <strain evidence="1 2">DSM 44149</strain>
    </source>
</reference>
<keyword evidence="2" id="KW-1185">Reference proteome</keyword>
<gene>
    <name evidence="1" type="ORF">SAMN04489726_1824</name>
</gene>
<evidence type="ECO:0000313" key="2">
    <source>
        <dbReference type="Proteomes" id="UP000183376"/>
    </source>
</evidence>
<protein>
    <submittedName>
        <fullName evidence="1">Uncharacterized protein</fullName>
    </submittedName>
</protein>
<accession>A0A1G9TJF7</accession>
<proteinExistence type="predicted"/>